<keyword evidence="2" id="KW-1185">Reference proteome</keyword>
<evidence type="ECO:0000313" key="1">
    <source>
        <dbReference type="EMBL" id="KAK6321261.1"/>
    </source>
</evidence>
<protein>
    <submittedName>
        <fullName evidence="1">Uncharacterized protein</fullName>
    </submittedName>
</protein>
<organism evidence="1 2">
    <name type="scientific">Coregonus suidteri</name>
    <dbReference type="NCBI Taxonomy" id="861788"/>
    <lineage>
        <taxon>Eukaryota</taxon>
        <taxon>Metazoa</taxon>
        <taxon>Chordata</taxon>
        <taxon>Craniata</taxon>
        <taxon>Vertebrata</taxon>
        <taxon>Euteleostomi</taxon>
        <taxon>Actinopterygii</taxon>
        <taxon>Neopterygii</taxon>
        <taxon>Teleostei</taxon>
        <taxon>Protacanthopterygii</taxon>
        <taxon>Salmoniformes</taxon>
        <taxon>Salmonidae</taxon>
        <taxon>Coregoninae</taxon>
        <taxon>Coregonus</taxon>
    </lineage>
</organism>
<accession>A0AAN8R1T2</accession>
<dbReference type="AlphaFoldDB" id="A0AAN8R1T2"/>
<comment type="caution">
    <text evidence="1">The sequence shown here is derived from an EMBL/GenBank/DDBJ whole genome shotgun (WGS) entry which is preliminary data.</text>
</comment>
<dbReference type="Proteomes" id="UP001356427">
    <property type="component" value="Unassembled WGS sequence"/>
</dbReference>
<sequence length="95" mass="10840">MKMRTNVERQAFLENMEGLFLAVGEIMDGESSWRATLSRWCTVWPSGRFSLQNNRSSGPTVIRVVCRHIRTNAYSSDDDIPLPIPVCPRDHCTEV</sequence>
<dbReference type="EMBL" id="JAGTTL010000006">
    <property type="protein sequence ID" value="KAK6321261.1"/>
    <property type="molecule type" value="Genomic_DNA"/>
</dbReference>
<proteinExistence type="predicted"/>
<reference evidence="1 2" key="1">
    <citation type="submission" date="2021-04" db="EMBL/GenBank/DDBJ databases">
        <authorList>
            <person name="De Guttry C."/>
            <person name="Zahm M."/>
            <person name="Klopp C."/>
            <person name="Cabau C."/>
            <person name="Louis A."/>
            <person name="Berthelot C."/>
            <person name="Parey E."/>
            <person name="Roest Crollius H."/>
            <person name="Montfort J."/>
            <person name="Robinson-Rechavi M."/>
            <person name="Bucao C."/>
            <person name="Bouchez O."/>
            <person name="Gislard M."/>
            <person name="Lluch J."/>
            <person name="Milhes M."/>
            <person name="Lampietro C."/>
            <person name="Lopez Roques C."/>
            <person name="Donnadieu C."/>
            <person name="Braasch I."/>
            <person name="Desvignes T."/>
            <person name="Postlethwait J."/>
            <person name="Bobe J."/>
            <person name="Wedekind C."/>
            <person name="Guiguen Y."/>
        </authorList>
    </citation>
    <scope>NUCLEOTIDE SEQUENCE [LARGE SCALE GENOMIC DNA]</scope>
    <source>
        <strain evidence="1">Cs_M1</strain>
        <tissue evidence="1">Blood</tissue>
    </source>
</reference>
<evidence type="ECO:0000313" key="2">
    <source>
        <dbReference type="Proteomes" id="UP001356427"/>
    </source>
</evidence>
<gene>
    <name evidence="1" type="ORF">J4Q44_G00082370</name>
</gene>
<name>A0AAN8R1T2_9TELE</name>